<dbReference type="SUPFAM" id="SSF55781">
    <property type="entry name" value="GAF domain-like"/>
    <property type="match status" value="1"/>
</dbReference>
<dbReference type="GO" id="GO:0071111">
    <property type="term" value="F:cyclic-guanylate-specific phosphodiesterase activity"/>
    <property type="evidence" value="ECO:0007669"/>
    <property type="project" value="UniProtKB-EC"/>
</dbReference>
<dbReference type="Proteomes" id="UP000182661">
    <property type="component" value="Unassembled WGS sequence"/>
</dbReference>
<evidence type="ECO:0000256" key="1">
    <source>
        <dbReference type="ARBA" id="ARBA00051114"/>
    </source>
</evidence>
<dbReference type="SUPFAM" id="SSF141868">
    <property type="entry name" value="EAL domain-like"/>
    <property type="match status" value="1"/>
</dbReference>
<keyword evidence="5" id="KW-0808">Transferase</keyword>
<dbReference type="SMART" id="SM00052">
    <property type="entry name" value="EAL"/>
    <property type="match status" value="1"/>
</dbReference>
<dbReference type="RefSeq" id="WP_071835145.1">
    <property type="nucleotide sequence ID" value="NZ_LSRP01000122.1"/>
</dbReference>
<dbReference type="InterPro" id="IPR013656">
    <property type="entry name" value="PAS_4"/>
</dbReference>
<dbReference type="EMBL" id="LSRP01000122">
    <property type="protein sequence ID" value="OJF91705.1"/>
    <property type="molecule type" value="Genomic_DNA"/>
</dbReference>
<evidence type="ECO:0000313" key="6">
    <source>
        <dbReference type="Proteomes" id="UP000182661"/>
    </source>
</evidence>
<dbReference type="PROSITE" id="PS50113">
    <property type="entry name" value="PAC"/>
    <property type="match status" value="1"/>
</dbReference>
<dbReference type="PANTHER" id="PTHR44757:SF2">
    <property type="entry name" value="BIOFILM ARCHITECTURE MAINTENANCE PROTEIN MBAA"/>
    <property type="match status" value="1"/>
</dbReference>
<feature type="domain" description="PAC" evidence="2">
    <location>
        <begin position="120"/>
        <end position="172"/>
    </location>
</feature>
<dbReference type="InterPro" id="IPR003018">
    <property type="entry name" value="GAF"/>
</dbReference>
<dbReference type="InterPro" id="IPR001633">
    <property type="entry name" value="EAL_dom"/>
</dbReference>
<dbReference type="InterPro" id="IPR035965">
    <property type="entry name" value="PAS-like_dom_sf"/>
</dbReference>
<dbReference type="Gene3D" id="3.30.70.270">
    <property type="match status" value="1"/>
</dbReference>
<evidence type="ECO:0000259" key="3">
    <source>
        <dbReference type="PROSITE" id="PS50883"/>
    </source>
</evidence>
<dbReference type="CDD" id="cd01948">
    <property type="entry name" value="EAL"/>
    <property type="match status" value="1"/>
</dbReference>
<dbReference type="NCBIfam" id="TIGR00254">
    <property type="entry name" value="GGDEF"/>
    <property type="match status" value="1"/>
</dbReference>
<dbReference type="Pfam" id="PF00563">
    <property type="entry name" value="EAL"/>
    <property type="match status" value="1"/>
</dbReference>
<dbReference type="InterPro" id="IPR029787">
    <property type="entry name" value="Nucleotide_cyclase"/>
</dbReference>
<dbReference type="InterPro" id="IPR029016">
    <property type="entry name" value="GAF-like_dom_sf"/>
</dbReference>
<dbReference type="Pfam" id="PF00990">
    <property type="entry name" value="GGDEF"/>
    <property type="match status" value="1"/>
</dbReference>
<dbReference type="Pfam" id="PF13185">
    <property type="entry name" value="GAF_2"/>
    <property type="match status" value="1"/>
</dbReference>
<comment type="caution">
    <text evidence="5">The sequence shown here is derived from an EMBL/GenBank/DDBJ whole genome shotgun (WGS) entry which is preliminary data.</text>
</comment>
<dbReference type="Gene3D" id="3.20.20.450">
    <property type="entry name" value="EAL domain"/>
    <property type="match status" value="1"/>
</dbReference>
<dbReference type="PROSITE" id="PS50887">
    <property type="entry name" value="GGDEF"/>
    <property type="match status" value="1"/>
</dbReference>
<dbReference type="PROSITE" id="PS50883">
    <property type="entry name" value="EAL"/>
    <property type="match status" value="1"/>
</dbReference>
<dbReference type="InterPro" id="IPR000160">
    <property type="entry name" value="GGDEF_dom"/>
</dbReference>
<protein>
    <submittedName>
        <fullName evidence="5">Histidine kinase</fullName>
    </submittedName>
</protein>
<dbReference type="InterPro" id="IPR052155">
    <property type="entry name" value="Biofilm_reg_signaling"/>
</dbReference>
<dbReference type="CDD" id="cd01949">
    <property type="entry name" value="GGDEF"/>
    <property type="match status" value="1"/>
</dbReference>
<dbReference type="SMART" id="SM00267">
    <property type="entry name" value="GGDEF"/>
    <property type="match status" value="1"/>
</dbReference>
<keyword evidence="5" id="KW-0418">Kinase</keyword>
<dbReference type="Gene3D" id="3.30.450.40">
    <property type="match status" value="1"/>
</dbReference>
<dbReference type="AlphaFoldDB" id="A0A657LN12"/>
<reference evidence="5 6" key="1">
    <citation type="submission" date="2016-02" db="EMBL/GenBank/DDBJ databases">
        <title>Genome sequencing of a beta-galactosidase producing bacteria Rhizobium sp. 59.</title>
        <authorList>
            <person name="Wang D."/>
            <person name="Kot W."/>
            <person name="Qin Y."/>
            <person name="Hansen L."/>
            <person name="Naqvi K."/>
            <person name="Rensing C."/>
        </authorList>
    </citation>
    <scope>NUCLEOTIDE SEQUENCE [LARGE SCALE GENOMIC DNA]</scope>
    <source>
        <strain evidence="5 6">59</strain>
    </source>
</reference>
<evidence type="ECO:0000259" key="4">
    <source>
        <dbReference type="PROSITE" id="PS50887"/>
    </source>
</evidence>
<dbReference type="GO" id="GO:0071732">
    <property type="term" value="P:cellular response to nitric oxide"/>
    <property type="evidence" value="ECO:0007669"/>
    <property type="project" value="UniProtKB-ARBA"/>
</dbReference>
<comment type="catalytic activity">
    <reaction evidence="1">
        <text>3',3'-c-di-GMP + H2O = 5'-phosphoguanylyl(3'-&gt;5')guanosine + H(+)</text>
        <dbReference type="Rhea" id="RHEA:24902"/>
        <dbReference type="ChEBI" id="CHEBI:15377"/>
        <dbReference type="ChEBI" id="CHEBI:15378"/>
        <dbReference type="ChEBI" id="CHEBI:58754"/>
        <dbReference type="ChEBI" id="CHEBI:58805"/>
        <dbReference type="EC" id="3.1.4.52"/>
    </reaction>
    <physiologicalReaction direction="left-to-right" evidence="1">
        <dbReference type="Rhea" id="RHEA:24903"/>
    </physiologicalReaction>
</comment>
<dbReference type="InterPro" id="IPR035919">
    <property type="entry name" value="EAL_sf"/>
</dbReference>
<evidence type="ECO:0000313" key="5">
    <source>
        <dbReference type="EMBL" id="OJF91705.1"/>
    </source>
</evidence>
<dbReference type="FunFam" id="3.30.70.270:FF:000001">
    <property type="entry name" value="Diguanylate cyclase domain protein"/>
    <property type="match status" value="1"/>
</dbReference>
<gene>
    <name evidence="5" type="ORF">AX760_23120</name>
</gene>
<sequence length="778" mass="85415">MTRYRGDTGARAASNEDTRRLIDASVRLAAEASRMFIPEPNIADRHYWLETMMNHIPDYIYAKDLEGRFLIANHATVSDCGFEKMQDILGKNDFDIHAPELAAHFAADERRVIETGEPLFGIEERVAVLKGPDRWLMTSKLPLRDKQGSTIGIVGVSRDITELKRSERMLVGQARLLEMIATRAPIEQFFTELILLIESQMPGISGSILTLSPDGKHLLHGAAPSQAPAYSAAIHGVAIGPKVGSCGTAAFTGEPVLVADILTDPLWEDYKAIAAPYSYRSCWSTPIRSYEGKVLGTFALYSAQPGLPSDEHNELILMAAHLAGIAIERQQAEERIHFMAHHDALTGLPNRLMFDAKVAAALQQAQGSGRWVALAFLDLDNFKLVNDSLGHHAGDEMLRIVADRMRACVRKSDMIVRVGGDEFIIMLNGLPTERDLVLSRFEKIRSAIAAPMMLSGRSLQVSCSMGVVCYPDHGDTAIDLVANADSAMYRAKEIGRNNLQLFNVEMAAKAHEKLLHQEELRDAIARQEFVLHYQPQVNLHTGRVFAAEALVRWQHPERGLVTPADFIPLAEETGLIVAIGDWVLNAACRQNKAWQDAGLPPIIVSVNVSARQFSEGDCVSRVAAALRDSGLEACYLELELTESLIMQDVPAAIATMHELEALGVQLAIDDFGTGYSSLSALKSFPVSRLKIDRSFVQDLPGDEDDRAITGAIISLAQKLNLRVIAEGVETQAQVDFLRAAGCTEIQGYFFSKPLPTTDFERVFSVCHASKLIAEVDAA</sequence>
<feature type="domain" description="GGDEF" evidence="4">
    <location>
        <begin position="370"/>
        <end position="504"/>
    </location>
</feature>
<dbReference type="SUPFAM" id="SSF55785">
    <property type="entry name" value="PYP-like sensor domain (PAS domain)"/>
    <property type="match status" value="1"/>
</dbReference>
<organism evidence="5 6">
    <name type="scientific">Pararhizobium antarcticum</name>
    <dbReference type="NCBI Taxonomy" id="1798805"/>
    <lineage>
        <taxon>Bacteria</taxon>
        <taxon>Pseudomonadati</taxon>
        <taxon>Pseudomonadota</taxon>
        <taxon>Alphaproteobacteria</taxon>
        <taxon>Hyphomicrobiales</taxon>
        <taxon>Rhizobiaceae</taxon>
        <taxon>Rhizobium/Agrobacterium group</taxon>
        <taxon>Pararhizobium</taxon>
    </lineage>
</organism>
<dbReference type="InterPro" id="IPR043128">
    <property type="entry name" value="Rev_trsase/Diguanyl_cyclase"/>
</dbReference>
<dbReference type="CDD" id="cd00130">
    <property type="entry name" value="PAS"/>
    <property type="match status" value="1"/>
</dbReference>
<dbReference type="PANTHER" id="PTHR44757">
    <property type="entry name" value="DIGUANYLATE CYCLASE DGCP"/>
    <property type="match status" value="1"/>
</dbReference>
<accession>A0A657LN12</accession>
<dbReference type="SUPFAM" id="SSF55073">
    <property type="entry name" value="Nucleotide cyclase"/>
    <property type="match status" value="1"/>
</dbReference>
<dbReference type="Gene3D" id="3.30.450.20">
    <property type="entry name" value="PAS domain"/>
    <property type="match status" value="1"/>
</dbReference>
<dbReference type="InterPro" id="IPR012226">
    <property type="entry name" value="Diguanyl_cyclase/Pdiesterase"/>
</dbReference>
<dbReference type="FunFam" id="3.20.20.450:FF:000001">
    <property type="entry name" value="Cyclic di-GMP phosphodiesterase yahA"/>
    <property type="match status" value="1"/>
</dbReference>
<dbReference type="OrthoDB" id="9814202at2"/>
<dbReference type="SMART" id="SM00065">
    <property type="entry name" value="GAF"/>
    <property type="match status" value="1"/>
</dbReference>
<dbReference type="PIRSF" id="PIRSF005925">
    <property type="entry name" value="Dos"/>
    <property type="match status" value="1"/>
</dbReference>
<name>A0A657LN12_9HYPH</name>
<dbReference type="Pfam" id="PF08448">
    <property type="entry name" value="PAS_4"/>
    <property type="match status" value="1"/>
</dbReference>
<dbReference type="NCBIfam" id="TIGR00229">
    <property type="entry name" value="sensory_box"/>
    <property type="match status" value="1"/>
</dbReference>
<feature type="domain" description="EAL" evidence="3">
    <location>
        <begin position="513"/>
        <end position="767"/>
    </location>
</feature>
<dbReference type="GO" id="GO:0016301">
    <property type="term" value="F:kinase activity"/>
    <property type="evidence" value="ECO:0007669"/>
    <property type="project" value="UniProtKB-KW"/>
</dbReference>
<keyword evidence="6" id="KW-1185">Reference proteome</keyword>
<dbReference type="InterPro" id="IPR000014">
    <property type="entry name" value="PAS"/>
</dbReference>
<evidence type="ECO:0000259" key="2">
    <source>
        <dbReference type="PROSITE" id="PS50113"/>
    </source>
</evidence>
<dbReference type="InterPro" id="IPR000700">
    <property type="entry name" value="PAS-assoc_C"/>
</dbReference>
<proteinExistence type="predicted"/>